<evidence type="ECO:0000256" key="2">
    <source>
        <dbReference type="ARBA" id="ARBA00022801"/>
    </source>
</evidence>
<comment type="cofactor">
    <cofactor evidence="3">
        <name>Mn(2+)</name>
        <dbReference type="ChEBI" id="CHEBI:29035"/>
    </cofactor>
    <text evidence="3">The Mn(2+) ion enhances activity.</text>
</comment>
<feature type="binding site" evidence="3">
    <location>
        <position position="161"/>
    </location>
    <ligand>
        <name>Mn(2+)</name>
        <dbReference type="ChEBI" id="CHEBI:29035"/>
        <label>2</label>
    </ligand>
</feature>
<dbReference type="SUPFAM" id="SSF55031">
    <property type="entry name" value="Bacterial exopeptidase dimerisation domain"/>
    <property type="match status" value="1"/>
</dbReference>
<feature type="domain" description="Peptidase M20 dimerisation" evidence="4">
    <location>
        <begin position="185"/>
        <end position="281"/>
    </location>
</feature>
<dbReference type="FunFam" id="3.30.70.360:FF:000014">
    <property type="entry name" value="N-acyl-L-amino acid amidohydrolase"/>
    <property type="match status" value="1"/>
</dbReference>
<proteinExistence type="inferred from homology"/>
<dbReference type="NCBIfam" id="TIGR01891">
    <property type="entry name" value="amidohydrolases"/>
    <property type="match status" value="1"/>
</dbReference>
<dbReference type="Proteomes" id="UP000241848">
    <property type="component" value="Unassembled WGS sequence"/>
</dbReference>
<dbReference type="InterPro" id="IPR011650">
    <property type="entry name" value="Peptidase_M20_dimer"/>
</dbReference>
<sequence length="383" mass="41118">MIMDDGSWNVIEPWMIEIRRTIHRHPELGLETPETQKLIEVTLDELGISHSRPIAHGVKAILAQNKPGPALLLRADMDALPILEDNDLPFKSEISGRMHACGHDCHTAMLLGAARYLKEHESELRRPVVLMFQPAEEGPGGALPMIEAGILDGVGEACMVHVSSDLPKGVIGLREGPAMGACDDFVLTVLGRGGHGSAPHDGVDAIYVAASIIQAVQGIVSREQDSFDPLVISIGTIHGGFRENVIPDRVDMTGTIRSMSPKTRERAVRRLREVAESVAKTHNARVELVIDAGYPPLVADVPWSRRVKSILTEELGQEAIRDIAATLGVEDFAYVAERVPGLCLNVGIVGDRFTTGLHSAGLIVDESGLKAGAVGFAAVALHS</sequence>
<dbReference type="Gene3D" id="3.40.630.10">
    <property type="entry name" value="Zn peptidases"/>
    <property type="match status" value="1"/>
</dbReference>
<keyword evidence="3" id="KW-0464">Manganese</keyword>
<feature type="binding site" evidence="3">
    <location>
        <position position="358"/>
    </location>
    <ligand>
        <name>Mn(2+)</name>
        <dbReference type="ChEBI" id="CHEBI:29035"/>
        <label>2</label>
    </ligand>
</feature>
<feature type="binding site" evidence="3">
    <location>
        <position position="137"/>
    </location>
    <ligand>
        <name>Mn(2+)</name>
        <dbReference type="ChEBI" id="CHEBI:29035"/>
        <label>2</label>
    </ligand>
</feature>
<evidence type="ECO:0000256" key="3">
    <source>
        <dbReference type="PIRSR" id="PIRSR005962-1"/>
    </source>
</evidence>
<organism evidence="5 6">
    <name type="scientific">Sulfobacillus acidophilus</name>
    <dbReference type="NCBI Taxonomy" id="53633"/>
    <lineage>
        <taxon>Bacteria</taxon>
        <taxon>Bacillati</taxon>
        <taxon>Bacillota</taxon>
        <taxon>Clostridia</taxon>
        <taxon>Eubacteriales</taxon>
        <taxon>Clostridiales Family XVII. Incertae Sedis</taxon>
        <taxon>Sulfobacillus</taxon>
    </lineage>
</organism>
<evidence type="ECO:0000259" key="4">
    <source>
        <dbReference type="Pfam" id="PF07687"/>
    </source>
</evidence>
<feature type="binding site" evidence="3">
    <location>
        <position position="103"/>
    </location>
    <ligand>
        <name>Mn(2+)</name>
        <dbReference type="ChEBI" id="CHEBI:29035"/>
        <label>2</label>
    </ligand>
</feature>
<dbReference type="InterPro" id="IPR017439">
    <property type="entry name" value="Amidohydrolase"/>
</dbReference>
<dbReference type="GO" id="GO:0016787">
    <property type="term" value="F:hydrolase activity"/>
    <property type="evidence" value="ECO:0007669"/>
    <property type="project" value="UniProtKB-KW"/>
</dbReference>
<dbReference type="InterPro" id="IPR002933">
    <property type="entry name" value="Peptidase_M20"/>
</dbReference>
<dbReference type="Pfam" id="PF01546">
    <property type="entry name" value="Peptidase_M20"/>
    <property type="match status" value="1"/>
</dbReference>
<dbReference type="GO" id="GO:0046872">
    <property type="term" value="F:metal ion binding"/>
    <property type="evidence" value="ECO:0007669"/>
    <property type="project" value="UniProtKB-KW"/>
</dbReference>
<dbReference type="Pfam" id="PF07687">
    <property type="entry name" value="M20_dimer"/>
    <property type="match status" value="1"/>
</dbReference>
<dbReference type="PANTHER" id="PTHR11014:SF63">
    <property type="entry name" value="METALLOPEPTIDASE, PUTATIVE (AFU_ORTHOLOGUE AFUA_6G09600)-RELATED"/>
    <property type="match status" value="1"/>
</dbReference>
<dbReference type="PANTHER" id="PTHR11014">
    <property type="entry name" value="PEPTIDASE M20 FAMILY MEMBER"/>
    <property type="match status" value="1"/>
</dbReference>
<reference evidence="5 6" key="1">
    <citation type="journal article" date="2014" name="BMC Genomics">
        <title>Comparison of environmental and isolate Sulfobacillus genomes reveals diverse carbon, sulfur, nitrogen, and hydrogen metabolisms.</title>
        <authorList>
            <person name="Justice N.B."/>
            <person name="Norman A."/>
            <person name="Brown C.T."/>
            <person name="Singh A."/>
            <person name="Thomas B.C."/>
            <person name="Banfield J.F."/>
        </authorList>
    </citation>
    <scope>NUCLEOTIDE SEQUENCE [LARGE SCALE GENOMIC DNA]</scope>
    <source>
        <strain evidence="5">AMDSBA3</strain>
    </source>
</reference>
<keyword evidence="3" id="KW-0479">Metal-binding</keyword>
<name>A0A2T2WMA2_9FIRM</name>
<dbReference type="PIRSF" id="PIRSF005962">
    <property type="entry name" value="Pept_M20D_amidohydro"/>
    <property type="match status" value="1"/>
</dbReference>
<gene>
    <name evidence="5" type="ORF">C7B45_03295</name>
</gene>
<dbReference type="CDD" id="cd03886">
    <property type="entry name" value="M20_Acy1"/>
    <property type="match status" value="1"/>
</dbReference>
<evidence type="ECO:0000256" key="1">
    <source>
        <dbReference type="ARBA" id="ARBA00006153"/>
    </source>
</evidence>
<keyword evidence="2 5" id="KW-0378">Hydrolase</keyword>
<dbReference type="SUPFAM" id="SSF53187">
    <property type="entry name" value="Zn-dependent exopeptidases"/>
    <property type="match status" value="1"/>
</dbReference>
<dbReference type="Gene3D" id="3.30.70.360">
    <property type="match status" value="1"/>
</dbReference>
<evidence type="ECO:0000313" key="6">
    <source>
        <dbReference type="Proteomes" id="UP000241848"/>
    </source>
</evidence>
<comment type="caution">
    <text evidence="5">The sequence shown here is derived from an EMBL/GenBank/DDBJ whole genome shotgun (WGS) entry which is preliminary data.</text>
</comment>
<protein>
    <submittedName>
        <fullName evidence="5">Amidohydrolase</fullName>
    </submittedName>
</protein>
<accession>A0A2T2WMA2</accession>
<dbReference type="EMBL" id="PXYV01000006">
    <property type="protein sequence ID" value="PSR23353.1"/>
    <property type="molecule type" value="Genomic_DNA"/>
</dbReference>
<dbReference type="InterPro" id="IPR036264">
    <property type="entry name" value="Bact_exopeptidase_dim_dom"/>
</dbReference>
<dbReference type="AlphaFoldDB" id="A0A2T2WMA2"/>
<feature type="binding site" evidence="3">
    <location>
        <position position="101"/>
    </location>
    <ligand>
        <name>Mn(2+)</name>
        <dbReference type="ChEBI" id="CHEBI:29035"/>
        <label>2</label>
    </ligand>
</feature>
<evidence type="ECO:0000313" key="5">
    <source>
        <dbReference type="EMBL" id="PSR23353.1"/>
    </source>
</evidence>
<comment type="similarity">
    <text evidence="1">Belongs to the peptidase M20 family.</text>
</comment>